<gene>
    <name evidence="2" type="ORF">KHC33_16380</name>
</gene>
<reference evidence="2 3" key="1">
    <citation type="submission" date="2021-05" db="EMBL/GenBank/DDBJ databases">
        <title>A novel Methanospirillum isolate from a pyrite-forming mixed culture.</title>
        <authorList>
            <person name="Bunk B."/>
            <person name="Sproer C."/>
            <person name="Spring S."/>
            <person name="Pester M."/>
        </authorList>
    </citation>
    <scope>NUCLEOTIDE SEQUENCE [LARGE SCALE GENOMIC DNA]</scope>
    <source>
        <strain evidence="2 3">J.3.6.1-F.2.7.3</strain>
    </source>
</reference>
<evidence type="ECO:0000313" key="2">
    <source>
        <dbReference type="EMBL" id="QVV88857.1"/>
    </source>
</evidence>
<keyword evidence="3" id="KW-1185">Reference proteome</keyword>
<proteinExistence type="predicted"/>
<dbReference type="Gene3D" id="6.20.120.50">
    <property type="match status" value="1"/>
</dbReference>
<dbReference type="InterPro" id="IPR021377">
    <property type="entry name" value="DUF3006"/>
</dbReference>
<dbReference type="EMBL" id="CP075546">
    <property type="protein sequence ID" value="QVV88857.1"/>
    <property type="molecule type" value="Genomic_DNA"/>
</dbReference>
<name>A0A8E7EHD0_9EURY</name>
<feature type="coiled-coil region" evidence="1">
    <location>
        <begin position="46"/>
        <end position="73"/>
    </location>
</feature>
<dbReference type="KEGG" id="mrtj:KHC33_16380"/>
<dbReference type="AlphaFoldDB" id="A0A8E7EHD0"/>
<dbReference type="Proteomes" id="UP000680656">
    <property type="component" value="Chromosome"/>
</dbReference>
<dbReference type="Pfam" id="PF11213">
    <property type="entry name" value="DUF3006"/>
    <property type="match status" value="1"/>
</dbReference>
<accession>A0A8E7EHD0</accession>
<evidence type="ECO:0000256" key="1">
    <source>
        <dbReference type="SAM" id="Coils"/>
    </source>
</evidence>
<keyword evidence="1" id="KW-0175">Coiled coil</keyword>
<evidence type="ECO:0000313" key="3">
    <source>
        <dbReference type="Proteomes" id="UP000680656"/>
    </source>
</evidence>
<protein>
    <submittedName>
        <fullName evidence="2">DUF3006 family protein</fullName>
    </submittedName>
</protein>
<dbReference type="RefSeq" id="WP_214419660.1">
    <property type="nucleotide sequence ID" value="NZ_CP075546.1"/>
</dbReference>
<sequence length="75" mass="8701">MVLATVDRIEDDVMVLVTHTESVQEILLPRILFENIYEGDVVRVVVEKDEDGKEEIEKQIGEMRKEINVTSMRNI</sequence>
<organism evidence="2 3">
    <name type="scientific">Methanospirillum purgamenti</name>
    <dbReference type="NCBI Taxonomy" id="2834276"/>
    <lineage>
        <taxon>Archaea</taxon>
        <taxon>Methanobacteriati</taxon>
        <taxon>Methanobacteriota</taxon>
        <taxon>Stenosarchaea group</taxon>
        <taxon>Methanomicrobia</taxon>
        <taxon>Methanomicrobiales</taxon>
        <taxon>Methanospirillaceae</taxon>
        <taxon>Methanospirillum</taxon>
    </lineage>
</organism>
<dbReference type="GeneID" id="65098794"/>